<feature type="compositionally biased region" description="Low complexity" evidence="7">
    <location>
        <begin position="274"/>
        <end position="310"/>
    </location>
</feature>
<feature type="domain" description="Velvet" evidence="8">
    <location>
        <begin position="59"/>
        <end position="433"/>
    </location>
</feature>
<gene>
    <name evidence="9" type="ORF">D0Z07_2883</name>
</gene>
<evidence type="ECO:0000259" key="8">
    <source>
        <dbReference type="PROSITE" id="PS51821"/>
    </source>
</evidence>
<keyword evidence="4" id="KW-0804">Transcription</keyword>
<dbReference type="InterPro" id="IPR021740">
    <property type="entry name" value="Velvet"/>
</dbReference>
<feature type="compositionally biased region" description="Polar residues" evidence="7">
    <location>
        <begin position="173"/>
        <end position="186"/>
    </location>
</feature>
<proteinExistence type="inferred from homology"/>
<dbReference type="InterPro" id="IPR037525">
    <property type="entry name" value="Velvet_dom"/>
</dbReference>
<dbReference type="InterPro" id="IPR038491">
    <property type="entry name" value="Velvet_dom_sf"/>
</dbReference>
<dbReference type="OrthoDB" id="1746739at2759"/>
<comment type="similarity">
    <text evidence="6">Belongs to the velvet family. VelB subfamily.</text>
</comment>
<dbReference type="GO" id="GO:0030435">
    <property type="term" value="P:sporulation resulting in formation of a cellular spore"/>
    <property type="evidence" value="ECO:0007669"/>
    <property type="project" value="UniProtKB-KW"/>
</dbReference>
<protein>
    <submittedName>
        <fullName evidence="9">Velvet complex subunit B</fullName>
    </submittedName>
</protein>
<evidence type="ECO:0000313" key="9">
    <source>
        <dbReference type="EMBL" id="KAG0650974.1"/>
    </source>
</evidence>
<evidence type="ECO:0000256" key="6">
    <source>
        <dbReference type="ARBA" id="ARBA00038045"/>
    </source>
</evidence>
<dbReference type="Proteomes" id="UP000785200">
    <property type="component" value="Unassembled WGS sequence"/>
</dbReference>
<keyword evidence="10" id="KW-1185">Reference proteome</keyword>
<keyword evidence="2" id="KW-0749">Sporulation</keyword>
<accession>A0A9P6VNX9</accession>
<keyword evidence="3" id="KW-0805">Transcription regulation</keyword>
<keyword evidence="5" id="KW-0539">Nucleus</keyword>
<evidence type="ECO:0000256" key="1">
    <source>
        <dbReference type="ARBA" id="ARBA00004123"/>
    </source>
</evidence>
<comment type="caution">
    <text evidence="9">The sequence shown here is derived from an EMBL/GenBank/DDBJ whole genome shotgun (WGS) entry which is preliminary data.</text>
</comment>
<organism evidence="9 10">
    <name type="scientific">Hyphodiscus hymeniophilus</name>
    <dbReference type="NCBI Taxonomy" id="353542"/>
    <lineage>
        <taxon>Eukaryota</taxon>
        <taxon>Fungi</taxon>
        <taxon>Dikarya</taxon>
        <taxon>Ascomycota</taxon>
        <taxon>Pezizomycotina</taxon>
        <taxon>Leotiomycetes</taxon>
        <taxon>Helotiales</taxon>
        <taxon>Hyphodiscaceae</taxon>
        <taxon>Hyphodiscus</taxon>
    </lineage>
</organism>
<dbReference type="PROSITE" id="PS51821">
    <property type="entry name" value="VELVET"/>
    <property type="match status" value="1"/>
</dbReference>
<dbReference type="AlphaFoldDB" id="A0A9P6VNX9"/>
<evidence type="ECO:0000313" key="10">
    <source>
        <dbReference type="Proteomes" id="UP000785200"/>
    </source>
</evidence>
<evidence type="ECO:0000256" key="2">
    <source>
        <dbReference type="ARBA" id="ARBA00022969"/>
    </source>
</evidence>
<dbReference type="PANTHER" id="PTHR33572">
    <property type="entry name" value="SPORE DEVELOPMENT REGULATOR VOSA"/>
    <property type="match status" value="1"/>
</dbReference>
<evidence type="ECO:0000256" key="5">
    <source>
        <dbReference type="ARBA" id="ARBA00023242"/>
    </source>
</evidence>
<feature type="region of interest" description="Disordered" evidence="7">
    <location>
        <begin position="168"/>
        <end position="193"/>
    </location>
</feature>
<dbReference type="Pfam" id="PF11754">
    <property type="entry name" value="Velvet"/>
    <property type="match status" value="1"/>
</dbReference>
<name>A0A9P6VNX9_9HELO</name>
<evidence type="ECO:0000256" key="7">
    <source>
        <dbReference type="SAM" id="MobiDB-lite"/>
    </source>
</evidence>
<feature type="region of interest" description="Disordered" evidence="7">
    <location>
        <begin position="431"/>
        <end position="453"/>
    </location>
</feature>
<evidence type="ECO:0000256" key="3">
    <source>
        <dbReference type="ARBA" id="ARBA00023015"/>
    </source>
</evidence>
<dbReference type="PANTHER" id="PTHR33572:SF3">
    <property type="entry name" value="VELVET COMPLEX SUBUNIT B"/>
    <property type="match status" value="1"/>
</dbReference>
<evidence type="ECO:0000256" key="4">
    <source>
        <dbReference type="ARBA" id="ARBA00023163"/>
    </source>
</evidence>
<feature type="region of interest" description="Disordered" evidence="7">
    <location>
        <begin position="1"/>
        <end position="53"/>
    </location>
</feature>
<dbReference type="EMBL" id="VNKQ01000005">
    <property type="protein sequence ID" value="KAG0650974.1"/>
    <property type="molecule type" value="Genomic_DNA"/>
</dbReference>
<reference evidence="9" key="1">
    <citation type="submission" date="2019-07" db="EMBL/GenBank/DDBJ databases">
        <title>Hyphodiscus hymeniophilus genome sequencing and assembly.</title>
        <authorList>
            <person name="Kramer G."/>
            <person name="Nodwell J."/>
        </authorList>
    </citation>
    <scope>NUCLEOTIDE SEQUENCE</scope>
    <source>
        <strain evidence="9">ATCC 34498</strain>
    </source>
</reference>
<dbReference type="GO" id="GO:0005634">
    <property type="term" value="C:nucleus"/>
    <property type="evidence" value="ECO:0007669"/>
    <property type="project" value="UniProtKB-SubCell"/>
</dbReference>
<sequence length="453" mass="49852">MALNRQHQGPPSPHHHQHQQRPPYYDQAANPTSRPRPDMSLGPLGPPFPPMKPEVLPISRTELGRKYELIVVQQPRRARMCGFGDKDRRPITPPPCVKLVITDARTGKEIDCNDIDFSLFVLTVDLWSYDGKGEVNLVRHTTVSPSISLSNALSYAETRPIYAPIQPQQQQQFKNESNQVPAYSQQPYNPYPRDGPPPVIAYVQHPGQEYNVSYGHGYGPNDIMHPSHTQRITLTPQEQQQRYSAGAITGAQIHAQGVQGRPDAYPPQSGYRGHQGQQGNQGNQGQQGQQGQSEQGDQHPQNPRQPQQPQGMFTRNLIGSLAASAFRLTDTDDRIGIWFVLQDLSVRTEGTFRLRFSFVNVGASTAIPLPTPGASPPGNGSYAANINTGRAPILAQCFSEVFTVYSAKKFPGVVESTPLSKCFATQGIKIPIRKDGPGGDKPGKKGADFDDDD</sequence>
<dbReference type="Gene3D" id="2.60.40.3960">
    <property type="entry name" value="Velvet domain"/>
    <property type="match status" value="2"/>
</dbReference>
<feature type="compositionally biased region" description="Basic and acidic residues" evidence="7">
    <location>
        <begin position="432"/>
        <end position="453"/>
    </location>
</feature>
<comment type="subcellular location">
    <subcellularLocation>
        <location evidence="1">Nucleus</location>
    </subcellularLocation>
</comment>
<feature type="region of interest" description="Disordered" evidence="7">
    <location>
        <begin position="255"/>
        <end position="311"/>
    </location>
</feature>